<accession>A0ABZ2UAS1</accession>
<name>A0ABZ2UAS1_9FLAO</name>
<dbReference type="Proteomes" id="UP001623852">
    <property type="component" value="Chromosome"/>
</dbReference>
<sequence>MNTKGHCYPKYIILQAVYFKLRFTLSYRDVEEIMKIRGVIVDHATIQR</sequence>
<proteinExistence type="predicted"/>
<evidence type="ECO:0000313" key="2">
    <source>
        <dbReference type="Proteomes" id="UP001623852"/>
    </source>
</evidence>
<evidence type="ECO:0000313" key="1">
    <source>
        <dbReference type="EMBL" id="WYZ18477.1"/>
    </source>
</evidence>
<gene>
    <name evidence="1" type="ORF">AABD74_15035</name>
</gene>
<organism evidence="1 2">
    <name type="scientific">Flavobacterium soyae</name>
    <dbReference type="NCBI Taxonomy" id="2903098"/>
    <lineage>
        <taxon>Bacteria</taxon>
        <taxon>Pseudomonadati</taxon>
        <taxon>Bacteroidota</taxon>
        <taxon>Flavobacteriia</taxon>
        <taxon>Flavobacteriales</taxon>
        <taxon>Flavobacteriaceae</taxon>
        <taxon>Flavobacterium</taxon>
    </lineage>
</organism>
<reference evidence="1 2" key="1">
    <citation type="submission" date="2024-03" db="EMBL/GenBank/DDBJ databases">
        <title>Flavobacterium soyae.</title>
        <authorList>
            <person name="Zheng W."/>
        </authorList>
    </citation>
    <scope>NUCLEOTIDE SEQUENCE [LARGE SCALE GENOMIC DNA]</scope>
    <source>
        <strain evidence="1 2">55</strain>
    </source>
</reference>
<evidence type="ECO:0008006" key="3">
    <source>
        <dbReference type="Google" id="ProtNLM"/>
    </source>
</evidence>
<protein>
    <recommendedName>
        <fullName evidence="3">Transposase</fullName>
    </recommendedName>
</protein>
<dbReference type="RefSeq" id="WP_406843387.1">
    <property type="nucleotide sequence ID" value="NZ_CP150845.1"/>
</dbReference>
<dbReference type="EMBL" id="CP150845">
    <property type="protein sequence ID" value="WYZ18477.1"/>
    <property type="molecule type" value="Genomic_DNA"/>
</dbReference>
<keyword evidence="2" id="KW-1185">Reference proteome</keyword>